<protein>
    <submittedName>
        <fullName evidence="5">SpoIIE family protein phosphatase</fullName>
    </submittedName>
</protein>
<dbReference type="OrthoDB" id="9802500at2"/>
<dbReference type="SMART" id="SM01080">
    <property type="entry name" value="CHASE2"/>
    <property type="match status" value="1"/>
</dbReference>
<dbReference type="InterPro" id="IPR001932">
    <property type="entry name" value="PPM-type_phosphatase-like_dom"/>
</dbReference>
<feature type="transmembrane region" description="Helical" evidence="2">
    <location>
        <begin position="358"/>
        <end position="375"/>
    </location>
</feature>
<dbReference type="Gene3D" id="3.60.40.10">
    <property type="entry name" value="PPM-type phosphatase domain"/>
    <property type="match status" value="1"/>
</dbReference>
<keyword evidence="6" id="KW-1185">Reference proteome</keyword>
<dbReference type="GO" id="GO:0016791">
    <property type="term" value="F:phosphatase activity"/>
    <property type="evidence" value="ECO:0007669"/>
    <property type="project" value="TreeGrafter"/>
</dbReference>
<dbReference type="Pfam" id="PF07228">
    <property type="entry name" value="SpoIIE"/>
    <property type="match status" value="1"/>
</dbReference>
<feature type="transmembrane region" description="Helical" evidence="2">
    <location>
        <begin position="414"/>
        <end position="432"/>
    </location>
</feature>
<dbReference type="SUPFAM" id="SSF81606">
    <property type="entry name" value="PP2C-like"/>
    <property type="match status" value="1"/>
</dbReference>
<gene>
    <name evidence="5" type="ORF">GM668_24615</name>
</gene>
<dbReference type="Proteomes" id="UP000484015">
    <property type="component" value="Unassembled WGS sequence"/>
</dbReference>
<evidence type="ECO:0000259" key="3">
    <source>
        <dbReference type="SMART" id="SM00331"/>
    </source>
</evidence>
<organism evidence="5 6">
    <name type="scientific">Pseudoduganella ginsengisoli</name>
    <dbReference type="NCBI Taxonomy" id="1462440"/>
    <lineage>
        <taxon>Bacteria</taxon>
        <taxon>Pseudomonadati</taxon>
        <taxon>Pseudomonadota</taxon>
        <taxon>Betaproteobacteria</taxon>
        <taxon>Burkholderiales</taxon>
        <taxon>Oxalobacteraceae</taxon>
        <taxon>Telluria group</taxon>
        <taxon>Pseudoduganella</taxon>
    </lineage>
</organism>
<evidence type="ECO:0000313" key="5">
    <source>
        <dbReference type="EMBL" id="MTW05266.1"/>
    </source>
</evidence>
<keyword evidence="1" id="KW-0378">Hydrolase</keyword>
<dbReference type="EMBL" id="WNLA01000022">
    <property type="protein sequence ID" value="MTW05266.1"/>
    <property type="molecule type" value="Genomic_DNA"/>
</dbReference>
<dbReference type="AlphaFoldDB" id="A0A6L6Q6X2"/>
<accession>A0A6L6Q6X2</accession>
<feature type="transmembrane region" description="Helical" evidence="2">
    <location>
        <begin position="382"/>
        <end position="402"/>
    </location>
</feature>
<comment type="caution">
    <text evidence="5">The sequence shown here is derived from an EMBL/GenBank/DDBJ whole genome shotgun (WGS) entry which is preliminary data.</text>
</comment>
<sequence>MVSALLTRLMAGLRRRGRPTAMALALGFVLLVLWLPEGPLPGLQLALFDGYQKAMPRERKNAAVQIVAIDEASLKRFGQWPWPRDRLAELLDKMAEQQPLAIGLDIFMPEADLTSPEALAARLPDAAPAVISALKAMPRHDVQLAKAMRRIPVVLGAAGLRSPIPGSTPVLRAWPVQSVGGDPLPFLRTYPEALASLPMLQGAASGQGLLAADPEHGVLRRVPLVAAVGGTMLPSLSIELIRVAVGLPAVTVEVAPQGVRSVALGDLQVPTQPGGEVLVHFGRHANDRYVSALDIMEGKAPADLLTNRIVIVALTGLGLVDMQTNARGELLPGADVHAQLTESLFDERWLQRPAPMRYAEAGALALCGLLMIWLLPRVSLRTGVFAWLALSALLFGAGVALFSRAGLLFDAATVWLGVTACSLSLLASLFVVEASQRRRSEHALHEARESAAKAAGELSAARRIQMATLPAPAAAFPGETRFTVAALLEPAREVGGDLYDFYMLDQRRMLFMIGDVSGKGLPASLFMVVAKALSKSVALGMAAQPGMAIDMAAIINRANSELARENPEMLFVTCIAGILDVDTGEVTLCNAGHDAPRRVTAAGELERMQPADGPPLCVLEDFEYPVQHYQMAPGDSLCLTTDGISEAMNGQGELYGVERLDALLAHTHGLGPEALVAAVREDVRRHVGTAEPSDDLTLLVVRWNGSAG</sequence>
<dbReference type="PANTHER" id="PTHR43156:SF2">
    <property type="entry name" value="STAGE II SPORULATION PROTEIN E"/>
    <property type="match status" value="1"/>
</dbReference>
<keyword evidence="2" id="KW-0812">Transmembrane</keyword>
<dbReference type="SMART" id="SM00331">
    <property type="entry name" value="PP2C_SIG"/>
    <property type="match status" value="1"/>
</dbReference>
<feature type="domain" description="CHASE2" evidence="4">
    <location>
        <begin position="40"/>
        <end position="374"/>
    </location>
</feature>
<keyword evidence="2" id="KW-1133">Transmembrane helix</keyword>
<dbReference type="InterPro" id="IPR052016">
    <property type="entry name" value="Bact_Sigma-Reg"/>
</dbReference>
<evidence type="ECO:0000313" key="6">
    <source>
        <dbReference type="Proteomes" id="UP000484015"/>
    </source>
</evidence>
<evidence type="ECO:0000256" key="2">
    <source>
        <dbReference type="SAM" id="Phobius"/>
    </source>
</evidence>
<feature type="domain" description="PPM-type phosphatase" evidence="3">
    <location>
        <begin position="479"/>
        <end position="703"/>
    </location>
</feature>
<dbReference type="InterPro" id="IPR036457">
    <property type="entry name" value="PPM-type-like_dom_sf"/>
</dbReference>
<evidence type="ECO:0000259" key="4">
    <source>
        <dbReference type="SMART" id="SM01080"/>
    </source>
</evidence>
<proteinExistence type="predicted"/>
<evidence type="ECO:0000256" key="1">
    <source>
        <dbReference type="ARBA" id="ARBA00022801"/>
    </source>
</evidence>
<keyword evidence="2" id="KW-0472">Membrane</keyword>
<dbReference type="PANTHER" id="PTHR43156">
    <property type="entry name" value="STAGE II SPORULATION PROTEIN E-RELATED"/>
    <property type="match status" value="1"/>
</dbReference>
<dbReference type="InterPro" id="IPR007890">
    <property type="entry name" value="CHASE2"/>
</dbReference>
<dbReference type="Pfam" id="PF05226">
    <property type="entry name" value="CHASE2"/>
    <property type="match status" value="1"/>
</dbReference>
<reference evidence="5 6" key="1">
    <citation type="submission" date="2019-11" db="EMBL/GenBank/DDBJ databases">
        <title>Type strains purchased from KCTC, JCM and DSMZ.</title>
        <authorList>
            <person name="Lu H."/>
        </authorList>
    </citation>
    <scope>NUCLEOTIDE SEQUENCE [LARGE SCALE GENOMIC DNA]</scope>
    <source>
        <strain evidence="5 6">KCTC 42409</strain>
    </source>
</reference>
<name>A0A6L6Q6X2_9BURK</name>